<dbReference type="InterPro" id="IPR014284">
    <property type="entry name" value="RNA_pol_sigma-70_dom"/>
</dbReference>
<dbReference type="SUPFAM" id="SSF88946">
    <property type="entry name" value="Sigma2 domain of RNA polymerase sigma factors"/>
    <property type="match status" value="1"/>
</dbReference>
<keyword evidence="8" id="KW-1185">Reference proteome</keyword>
<feature type="domain" description="RNA polymerase sigma factor 70 region 4 type 2" evidence="6">
    <location>
        <begin position="157"/>
        <end position="204"/>
    </location>
</feature>
<dbReference type="Proteomes" id="UP000427906">
    <property type="component" value="Chromosome"/>
</dbReference>
<dbReference type="GO" id="GO:0016987">
    <property type="term" value="F:sigma factor activity"/>
    <property type="evidence" value="ECO:0007669"/>
    <property type="project" value="UniProtKB-KW"/>
</dbReference>
<evidence type="ECO:0000256" key="2">
    <source>
        <dbReference type="ARBA" id="ARBA00023015"/>
    </source>
</evidence>
<dbReference type="NCBIfam" id="TIGR02937">
    <property type="entry name" value="sigma70-ECF"/>
    <property type="match status" value="1"/>
</dbReference>
<dbReference type="InterPro" id="IPR036388">
    <property type="entry name" value="WH-like_DNA-bd_sf"/>
</dbReference>
<gene>
    <name evidence="7" type="primary">algU_2</name>
    <name evidence="7" type="ORF">DSCA_48930</name>
</gene>
<dbReference type="Gene3D" id="1.10.1740.10">
    <property type="match status" value="1"/>
</dbReference>
<dbReference type="Gene3D" id="1.10.10.10">
    <property type="entry name" value="Winged helix-like DNA-binding domain superfamily/Winged helix DNA-binding domain"/>
    <property type="match status" value="1"/>
</dbReference>
<dbReference type="InterPro" id="IPR013249">
    <property type="entry name" value="RNA_pol_sigma70_r4_t2"/>
</dbReference>
<sequence length="219" mass="25271">MHVFERLCLVTMGHHQAKHDIAAAGVDDEAVIKRVLGGDADAFGLLMTKYEAMVINRVKYHVPENALQDTVQEAFVRAYRSLATCRKREKFKSWLGSIAVKTAYDWLRKRYRCRETSVSALSSDHHDWLENVSVQRSKDEYERQLARREAGEVLAWALDQLPPRDRMVLELVHLQERSVKEAARLLGWSVVNVKVRSHRSRKKLKAILDDLAVREREGP</sequence>
<dbReference type="GO" id="GO:0003677">
    <property type="term" value="F:DNA binding"/>
    <property type="evidence" value="ECO:0007669"/>
    <property type="project" value="InterPro"/>
</dbReference>
<organism evidence="7 8">
    <name type="scientific">Desulfosarcina alkanivorans</name>
    <dbReference type="NCBI Taxonomy" id="571177"/>
    <lineage>
        <taxon>Bacteria</taxon>
        <taxon>Pseudomonadati</taxon>
        <taxon>Thermodesulfobacteriota</taxon>
        <taxon>Desulfobacteria</taxon>
        <taxon>Desulfobacterales</taxon>
        <taxon>Desulfosarcinaceae</taxon>
        <taxon>Desulfosarcina</taxon>
    </lineage>
</organism>
<dbReference type="PANTHER" id="PTHR43133:SF51">
    <property type="entry name" value="RNA POLYMERASE SIGMA FACTOR"/>
    <property type="match status" value="1"/>
</dbReference>
<dbReference type="PANTHER" id="PTHR43133">
    <property type="entry name" value="RNA POLYMERASE ECF-TYPE SIGMA FACTO"/>
    <property type="match status" value="1"/>
</dbReference>
<evidence type="ECO:0000259" key="6">
    <source>
        <dbReference type="Pfam" id="PF08281"/>
    </source>
</evidence>
<evidence type="ECO:0000256" key="3">
    <source>
        <dbReference type="ARBA" id="ARBA00023082"/>
    </source>
</evidence>
<dbReference type="InterPro" id="IPR007627">
    <property type="entry name" value="RNA_pol_sigma70_r2"/>
</dbReference>
<dbReference type="KEGG" id="dalk:DSCA_48930"/>
<keyword evidence="4" id="KW-0804">Transcription</keyword>
<keyword evidence="3" id="KW-0731">Sigma factor</keyword>
<dbReference type="EMBL" id="AP021874">
    <property type="protein sequence ID" value="BBO70963.1"/>
    <property type="molecule type" value="Genomic_DNA"/>
</dbReference>
<dbReference type="CDD" id="cd06171">
    <property type="entry name" value="Sigma70_r4"/>
    <property type="match status" value="1"/>
</dbReference>
<feature type="domain" description="RNA polymerase sigma-70 region 2" evidence="5">
    <location>
        <begin position="46"/>
        <end position="112"/>
    </location>
</feature>
<evidence type="ECO:0000256" key="4">
    <source>
        <dbReference type="ARBA" id="ARBA00023163"/>
    </source>
</evidence>
<accession>A0A5K7YS07</accession>
<dbReference type="InterPro" id="IPR039425">
    <property type="entry name" value="RNA_pol_sigma-70-like"/>
</dbReference>
<dbReference type="InterPro" id="IPR013324">
    <property type="entry name" value="RNA_pol_sigma_r3/r4-like"/>
</dbReference>
<dbReference type="AlphaFoldDB" id="A0A5K7YS07"/>
<proteinExistence type="inferred from homology"/>
<comment type="similarity">
    <text evidence="1">Belongs to the sigma-70 factor family. ECF subfamily.</text>
</comment>
<evidence type="ECO:0000259" key="5">
    <source>
        <dbReference type="Pfam" id="PF04542"/>
    </source>
</evidence>
<dbReference type="Pfam" id="PF04542">
    <property type="entry name" value="Sigma70_r2"/>
    <property type="match status" value="1"/>
</dbReference>
<evidence type="ECO:0000256" key="1">
    <source>
        <dbReference type="ARBA" id="ARBA00010641"/>
    </source>
</evidence>
<dbReference type="SUPFAM" id="SSF88659">
    <property type="entry name" value="Sigma3 and sigma4 domains of RNA polymerase sigma factors"/>
    <property type="match status" value="1"/>
</dbReference>
<dbReference type="GO" id="GO:0006352">
    <property type="term" value="P:DNA-templated transcription initiation"/>
    <property type="evidence" value="ECO:0007669"/>
    <property type="project" value="InterPro"/>
</dbReference>
<evidence type="ECO:0000313" key="7">
    <source>
        <dbReference type="EMBL" id="BBO70963.1"/>
    </source>
</evidence>
<dbReference type="Pfam" id="PF08281">
    <property type="entry name" value="Sigma70_r4_2"/>
    <property type="match status" value="1"/>
</dbReference>
<dbReference type="InterPro" id="IPR013325">
    <property type="entry name" value="RNA_pol_sigma_r2"/>
</dbReference>
<keyword evidence="2" id="KW-0805">Transcription regulation</keyword>
<protein>
    <submittedName>
        <fullName evidence="7">RNA polymerase sigma factor RpoE</fullName>
    </submittedName>
</protein>
<evidence type="ECO:0000313" key="8">
    <source>
        <dbReference type="Proteomes" id="UP000427906"/>
    </source>
</evidence>
<name>A0A5K7YS07_9BACT</name>
<reference evidence="7 8" key="1">
    <citation type="submission" date="2019-11" db="EMBL/GenBank/DDBJ databases">
        <title>Comparative genomics of hydrocarbon-degrading Desulfosarcina strains.</title>
        <authorList>
            <person name="Watanabe M."/>
            <person name="Kojima H."/>
            <person name="Fukui M."/>
        </authorList>
    </citation>
    <scope>NUCLEOTIDE SEQUENCE [LARGE SCALE GENOMIC DNA]</scope>
    <source>
        <strain evidence="7 8">PL12</strain>
    </source>
</reference>